<evidence type="ECO:0000256" key="2">
    <source>
        <dbReference type="SAM" id="Phobius"/>
    </source>
</evidence>
<accession>A0A839Z0Q7</accession>
<evidence type="ECO:0000256" key="1">
    <source>
        <dbReference type="SAM" id="MobiDB-lite"/>
    </source>
</evidence>
<keyword evidence="2" id="KW-0812">Transmembrane</keyword>
<evidence type="ECO:0000313" key="4">
    <source>
        <dbReference type="Proteomes" id="UP000533469"/>
    </source>
</evidence>
<dbReference type="Proteomes" id="UP000533469">
    <property type="component" value="Unassembled WGS sequence"/>
</dbReference>
<organism evidence="3 4">
    <name type="scientific">Ancylobacter tetraedralis</name>
    <dbReference type="NCBI Taxonomy" id="217068"/>
    <lineage>
        <taxon>Bacteria</taxon>
        <taxon>Pseudomonadati</taxon>
        <taxon>Pseudomonadota</taxon>
        <taxon>Alphaproteobacteria</taxon>
        <taxon>Hyphomicrobiales</taxon>
        <taxon>Xanthobacteraceae</taxon>
        <taxon>Ancylobacter</taxon>
    </lineage>
</organism>
<keyword evidence="2" id="KW-0472">Membrane</keyword>
<evidence type="ECO:0000313" key="3">
    <source>
        <dbReference type="EMBL" id="MBB3770334.1"/>
    </source>
</evidence>
<dbReference type="EMBL" id="JACICD010000001">
    <property type="protein sequence ID" value="MBB3770334.1"/>
    <property type="molecule type" value="Genomic_DNA"/>
</dbReference>
<protein>
    <recommendedName>
        <fullName evidence="5">DUF3971 domain-containing protein</fullName>
    </recommendedName>
</protein>
<keyword evidence="4" id="KW-1185">Reference proteome</keyword>
<keyword evidence="2" id="KW-1133">Transmembrane helix</keyword>
<feature type="region of interest" description="Disordered" evidence="1">
    <location>
        <begin position="172"/>
        <end position="210"/>
    </location>
</feature>
<reference evidence="3 4" key="1">
    <citation type="submission" date="2020-08" db="EMBL/GenBank/DDBJ databases">
        <title>Genomic Encyclopedia of Type Strains, Phase IV (KMG-IV): sequencing the most valuable type-strain genomes for metagenomic binning, comparative biology and taxonomic classification.</title>
        <authorList>
            <person name="Goeker M."/>
        </authorList>
    </citation>
    <scope>NUCLEOTIDE SEQUENCE [LARGE SCALE GENOMIC DNA]</scope>
    <source>
        <strain evidence="3 4">DSM 5895</strain>
    </source>
</reference>
<evidence type="ECO:0008006" key="5">
    <source>
        <dbReference type="Google" id="ProtNLM"/>
    </source>
</evidence>
<comment type="caution">
    <text evidence="3">The sequence shown here is derived from an EMBL/GenBank/DDBJ whole genome shotgun (WGS) entry which is preliminary data.</text>
</comment>
<proteinExistence type="predicted"/>
<gene>
    <name evidence="3" type="ORF">FHS55_000920</name>
</gene>
<dbReference type="RefSeq" id="WP_183188440.1">
    <property type="nucleotide sequence ID" value="NZ_JACICD010000001.1"/>
</dbReference>
<feature type="transmembrane region" description="Helical" evidence="2">
    <location>
        <begin position="43"/>
        <end position="66"/>
    </location>
</feature>
<name>A0A839Z0Q7_9HYPH</name>
<sequence length="1176" mass="122888">MKEPTSRKVDAHAKRGVKRLRVRRPGEAHRAARARRAPRWLRVCGWSAGGTFGLAIAASLVIYALFMTGIITVDMARPYVERALEARLGPGQTVQIGAITAERASDGGMLLQASNIVVRDPAGEVIALAPQAEVEMQNSLLPWIMRPRRVDLVGVKVTVVIDKDGAVAISTEGGRPLGAAPGKTTLPPPSPEVAAGKPAGDTASETARQTAGGPLRFAALAAIADGIDRGGFDGGVLDQIGLKDGTLLVRSEISGRQWTFDDIDISVSRPAEGGVAFDLGSGGTGGRWSARATVGGLADGQRAVALRLRDLSPRDLLIAAGKADADLVATSPLSLDIAAHIDAAGTLLSSEGRAVIGAGDVQLGTDKASRFRLDEASVAFHFDPALHVINLQPVSIKAGPFATQIVAVVNGSTDDGVWRIKIDSATANFAGGGPYAEKEPPFVLDNVALEGQIDLANRRFTVLPGTLKGPQGGMTLGLVLDLGAADPFFSLTANMTSLPVNALKRMWPITAAPDVRKWVGEHVIAGDVTKADIALNMPLRAIGNPQIKLPPESIAINIQGTGARLQPVPELPAIRGADVAVRVDARSTHVTATNGTVDTPEGRHMNLSNVVFDVPETAMLFPPAKVVVSLDGPASAAVELASMPPLRGVSNEQIDPESVHGTLTGTAQVNIKLSDHITPADVDYAFDADLTNFTADKVFLGQTLDDASVRAFMTPAATVLRGEGKIGGAPASFEFTRPKTGDPTFVLAATLDDAARTKLNLELAGVSGSIGVKLTGTIGPKSRVADVDVDLTGARLAELVPGWSKPPGRPARLTAKASSTSNGTKFENLVISGQGVDIRGTLELDAKAGLVSAYLPTFQLSDGDKASVKADNSDGVLRLTVRGEIIEARAFLKNLLQAPIAGRKNDKPFDVDLDVNLDVVVGNSGETLRNAVLKLSRRGGNLTAFSLGALVGRGGAVNGDLIANGGQPRLRVATSDAGALLRFVNLYPRIYGGDLWLDVDAPRGDGAPQAGVINMRDFVIRGEPGLDRLIAAAPARGDGRPSPGSAIAFQKLQVEFTRTAEQLDIRDGAIWGPAIGSTFDGNLDFANDRISVRGTYVPAYGLNNLFSRLPVLGFLLGGGPNEGLVGVTYEVVGPLNGPTLRVNPISAVAPGFLRKIFEFRQAPDPTPPALVPVPTR</sequence>
<dbReference type="AlphaFoldDB" id="A0A839Z0Q7"/>